<sequence>MRLPLATDMKTAISDHTVGERLFNALTEKRGDAMKVKKRPGALATGWNFTTPIQGLLGGSLLYLIYDDTFELVDVDNPPSEVLIGDLVGGYYAMIDNPPTAPGPGDDYWSASPPGSTRYKSAMTTNFSGSSSKMHPLGSSPWDLQIQGSIGASQSATIKSLQASVDSVGGVLAWDGTSLSAPPVGAVLKYLPVGMTYSGTNVTLVGPDYYSFATVDWSAGYVPSEIPAATTPASGPGFVVGTVRSQTISSGVTITSTGAVAKIDFSALSVDSVTAMLFAIRHIEVSGADQPEYNGTFDVFLTPNSLAIPEEVTFYHKLYYTMTGIPAASTATGTVVVKHFM</sequence>
<proteinExistence type="predicted"/>
<evidence type="ECO:0000313" key="1">
    <source>
        <dbReference type="EMBL" id="CAB4172428.1"/>
    </source>
</evidence>
<organism evidence="1">
    <name type="scientific">uncultured Caudovirales phage</name>
    <dbReference type="NCBI Taxonomy" id="2100421"/>
    <lineage>
        <taxon>Viruses</taxon>
        <taxon>Duplodnaviria</taxon>
        <taxon>Heunggongvirae</taxon>
        <taxon>Uroviricota</taxon>
        <taxon>Caudoviricetes</taxon>
        <taxon>Peduoviridae</taxon>
        <taxon>Maltschvirus</taxon>
        <taxon>Maltschvirus maltsch</taxon>
    </lineage>
</organism>
<gene>
    <name evidence="1" type="ORF">UFOVP935_11</name>
</gene>
<dbReference type="EMBL" id="LR796885">
    <property type="protein sequence ID" value="CAB4172428.1"/>
    <property type="molecule type" value="Genomic_DNA"/>
</dbReference>
<protein>
    <submittedName>
        <fullName evidence="1">Uncharacterized protein</fullName>
    </submittedName>
</protein>
<reference evidence="1" key="1">
    <citation type="submission" date="2020-05" db="EMBL/GenBank/DDBJ databases">
        <authorList>
            <person name="Chiriac C."/>
            <person name="Salcher M."/>
            <person name="Ghai R."/>
            <person name="Kavagutti S V."/>
        </authorList>
    </citation>
    <scope>NUCLEOTIDE SEQUENCE</scope>
</reference>
<accession>A0A6J5PTP8</accession>
<name>A0A6J5PTP8_9CAUD</name>